<organism evidence="3 4">
    <name type="scientific">Thioclava kandeliae</name>
    <dbReference type="NCBI Taxonomy" id="3070818"/>
    <lineage>
        <taxon>Bacteria</taxon>
        <taxon>Pseudomonadati</taxon>
        <taxon>Pseudomonadota</taxon>
        <taxon>Alphaproteobacteria</taxon>
        <taxon>Rhodobacterales</taxon>
        <taxon>Paracoccaceae</taxon>
        <taxon>Thioclava</taxon>
    </lineage>
</organism>
<dbReference type="RefSeq" id="WP_350938364.1">
    <property type="nucleotide sequence ID" value="NZ_JAYWLC010000015.1"/>
</dbReference>
<evidence type="ECO:0000256" key="1">
    <source>
        <dbReference type="SAM" id="MobiDB-lite"/>
    </source>
</evidence>
<accession>A0ABV1SJP8</accession>
<feature type="signal peptide" evidence="2">
    <location>
        <begin position="1"/>
        <end position="22"/>
    </location>
</feature>
<name>A0ABV1SJP8_9RHOB</name>
<dbReference type="Pfam" id="PF09898">
    <property type="entry name" value="DUF2125"/>
    <property type="match status" value="1"/>
</dbReference>
<gene>
    <name evidence="3" type="ORF">VSX56_15180</name>
</gene>
<proteinExistence type="predicted"/>
<evidence type="ECO:0000313" key="4">
    <source>
        <dbReference type="Proteomes" id="UP001438953"/>
    </source>
</evidence>
<dbReference type="EMBL" id="JAYWLC010000015">
    <property type="protein sequence ID" value="MER5173112.1"/>
    <property type="molecule type" value="Genomic_DNA"/>
</dbReference>
<dbReference type="Proteomes" id="UP001438953">
    <property type="component" value="Unassembled WGS sequence"/>
</dbReference>
<feature type="chain" id="PRO_5047379066" evidence="2">
    <location>
        <begin position="23"/>
        <end position="499"/>
    </location>
</feature>
<evidence type="ECO:0000313" key="3">
    <source>
        <dbReference type="EMBL" id="MER5173112.1"/>
    </source>
</evidence>
<feature type="region of interest" description="Disordered" evidence="1">
    <location>
        <begin position="195"/>
        <end position="216"/>
    </location>
</feature>
<keyword evidence="2" id="KW-0732">Signal</keyword>
<sequence>MARITGVAVTATCLAMIGSAGFADVTAQDVWDNVQDLYRGMGFEVSAQSVTPTEKGLTVSGITLARDNNVTDEVKTSNSFTVPQIEFIEIGDGRVRVDVSDQIKGVGKTVGGDGKDLVSSTTEFDLTGDDIVASGDPKNVHYQMGLEALTLGMRQTVHQPEADFPTDLTFGLTGVKGDYTVDLREGSQQTGSYHIDSASLNGKGTDPAGGSFTVSGGAQQIDSKMATAIPAGVKLEAVGAYGAPGVSSQLDSTTGPIKLDLETQSEDGDAKIHFAADHGSQTVSMMDGTARYHAVGDAIKMDVLAPNMPFEASFGLDYAEGGLSFPTTKGDALKPFGVDLALKGVTLDDQIWRMLDPQGKLPHDPAQLELKLSGHAKVNQDLFDENFGQLPVSPGELRDLNLDLLHLNAVGLDLTGNGAVTFDGASAMPWPVGKVHLALSGAKGLMGTLTEMGLLPQDQAMFAQMILGLYAKPTGDDAMETDLEFTQDGHILANGQTIQ</sequence>
<evidence type="ECO:0000256" key="2">
    <source>
        <dbReference type="SAM" id="SignalP"/>
    </source>
</evidence>
<dbReference type="InterPro" id="IPR018666">
    <property type="entry name" value="DUF2125"/>
</dbReference>
<keyword evidence="4" id="KW-1185">Reference proteome</keyword>
<reference evidence="3 4" key="1">
    <citation type="submission" date="2024-06" db="EMBL/GenBank/DDBJ databases">
        <title>Thioclava kandeliae sp. nov. from a rhizosphere soil sample of Kandelia candel in a mangrove.</title>
        <authorList>
            <person name="Mu T."/>
        </authorList>
    </citation>
    <scope>NUCLEOTIDE SEQUENCE [LARGE SCALE GENOMIC DNA]</scope>
    <source>
        <strain evidence="3 4">CPCC 100088</strain>
    </source>
</reference>
<protein>
    <submittedName>
        <fullName evidence="3">DUF2125 domain-containing protein</fullName>
    </submittedName>
</protein>
<comment type="caution">
    <text evidence="3">The sequence shown here is derived from an EMBL/GenBank/DDBJ whole genome shotgun (WGS) entry which is preliminary data.</text>
</comment>